<reference evidence="3" key="2">
    <citation type="submission" date="2023-05" db="EMBL/GenBank/DDBJ databases">
        <authorList>
            <consortium name="Lawrence Berkeley National Laboratory"/>
            <person name="Steindorff A."/>
            <person name="Hensen N."/>
            <person name="Bonometti L."/>
            <person name="Westerberg I."/>
            <person name="Brannstrom I.O."/>
            <person name="Guillou S."/>
            <person name="Cros-Aarteil S."/>
            <person name="Calhoun S."/>
            <person name="Haridas S."/>
            <person name="Kuo A."/>
            <person name="Mondo S."/>
            <person name="Pangilinan J."/>
            <person name="Riley R."/>
            <person name="Labutti K."/>
            <person name="Andreopoulos B."/>
            <person name="Lipzen A."/>
            <person name="Chen C."/>
            <person name="Yanf M."/>
            <person name="Daum C."/>
            <person name="Ng V."/>
            <person name="Clum A."/>
            <person name="Ohm R."/>
            <person name="Martin F."/>
            <person name="Silar P."/>
            <person name="Natvig D."/>
            <person name="Lalanne C."/>
            <person name="Gautier V."/>
            <person name="Ament-Velasquez S.L."/>
            <person name="Kruys A."/>
            <person name="Hutchinson M.I."/>
            <person name="Powell A.J."/>
            <person name="Barry K."/>
            <person name="Miller A.N."/>
            <person name="Grigoriev I.V."/>
            <person name="Debuchy R."/>
            <person name="Gladieux P."/>
            <person name="Thoren M.H."/>
            <person name="Johannesson H."/>
        </authorList>
    </citation>
    <scope>NUCLEOTIDE SEQUENCE</scope>
    <source>
        <strain evidence="3">CBS 538.74</strain>
    </source>
</reference>
<feature type="region of interest" description="Disordered" evidence="1">
    <location>
        <begin position="1"/>
        <end position="27"/>
    </location>
</feature>
<gene>
    <name evidence="3" type="ORF">C8A00DRAFT_46026</name>
</gene>
<dbReference type="Pfam" id="PF00903">
    <property type="entry name" value="Glyoxalase"/>
    <property type="match status" value="1"/>
</dbReference>
<dbReference type="InterPro" id="IPR004360">
    <property type="entry name" value="Glyas_Fos-R_dOase_dom"/>
</dbReference>
<dbReference type="Gene3D" id="3.10.180.10">
    <property type="entry name" value="2,3-Dihydroxybiphenyl 1,2-Dioxygenase, domain 1"/>
    <property type="match status" value="1"/>
</dbReference>
<dbReference type="PANTHER" id="PTHR35006:SF2">
    <property type="entry name" value="GLYOXALASE FAMILY PROTEIN (AFU_ORTHOLOGUE AFUA_5G14830)"/>
    <property type="match status" value="1"/>
</dbReference>
<dbReference type="InterPro" id="IPR037523">
    <property type="entry name" value="VOC_core"/>
</dbReference>
<protein>
    <recommendedName>
        <fullName evidence="2">VOC domain-containing protein</fullName>
    </recommendedName>
</protein>
<dbReference type="InterPro" id="IPR029068">
    <property type="entry name" value="Glyas_Bleomycin-R_OHBP_Dase"/>
</dbReference>
<dbReference type="AlphaFoldDB" id="A0AAN6ZUE2"/>
<sequence length="344" mass="37268">MYRTQVHKFSCKPPGHDAARQRENQRRHRARVKGRVAELEEALSKAQNNLDDALGRIESLTAEVQQLRHALGSSSTFQRRPTASQEQGAGVGNSIVDCADDRRKDQHAVRPEFPHPIIPETRTPAPDNDCPLLPAPGVGESTMPCRVAYSILKDRSAPEVDLSAANEWLKPGFRRAIVPGAGCRVQTHILFAFTPTTPTPTTYPTMAAAAHNPLGHISIGVRDYEVSKAFYTAVLAPLGLKLVYDSEAPVPGTKEVRTLGYGADPKHELLNIFEFGDDAAPPRPGFHLALNAPTRDAVVEFHATAMASGGANNGLPGVRKHYGANYFAAFVMGGGWSLLEVVCK</sequence>
<feature type="compositionally biased region" description="Polar residues" evidence="1">
    <location>
        <begin position="72"/>
        <end position="87"/>
    </location>
</feature>
<dbReference type="CDD" id="cd14688">
    <property type="entry name" value="bZIP_YAP"/>
    <property type="match status" value="1"/>
</dbReference>
<keyword evidence="4" id="KW-1185">Reference proteome</keyword>
<feature type="compositionally biased region" description="Basic residues" evidence="1">
    <location>
        <begin position="1"/>
        <end position="10"/>
    </location>
</feature>
<name>A0AAN6ZUE2_9PEZI</name>
<organism evidence="3 4">
    <name type="scientific">Chaetomidium leptoderma</name>
    <dbReference type="NCBI Taxonomy" id="669021"/>
    <lineage>
        <taxon>Eukaryota</taxon>
        <taxon>Fungi</taxon>
        <taxon>Dikarya</taxon>
        <taxon>Ascomycota</taxon>
        <taxon>Pezizomycotina</taxon>
        <taxon>Sordariomycetes</taxon>
        <taxon>Sordariomycetidae</taxon>
        <taxon>Sordariales</taxon>
        <taxon>Chaetomiaceae</taxon>
        <taxon>Chaetomidium</taxon>
    </lineage>
</organism>
<evidence type="ECO:0000259" key="2">
    <source>
        <dbReference type="PROSITE" id="PS51819"/>
    </source>
</evidence>
<dbReference type="PROSITE" id="PS51819">
    <property type="entry name" value="VOC"/>
    <property type="match status" value="1"/>
</dbReference>
<reference evidence="3" key="1">
    <citation type="journal article" date="2023" name="Mol. Phylogenet. Evol.">
        <title>Genome-scale phylogeny and comparative genomics of the fungal order Sordariales.</title>
        <authorList>
            <person name="Hensen N."/>
            <person name="Bonometti L."/>
            <person name="Westerberg I."/>
            <person name="Brannstrom I.O."/>
            <person name="Guillou S."/>
            <person name="Cros-Aarteil S."/>
            <person name="Calhoun S."/>
            <person name="Haridas S."/>
            <person name="Kuo A."/>
            <person name="Mondo S."/>
            <person name="Pangilinan J."/>
            <person name="Riley R."/>
            <person name="LaButti K."/>
            <person name="Andreopoulos B."/>
            <person name="Lipzen A."/>
            <person name="Chen C."/>
            <person name="Yan M."/>
            <person name="Daum C."/>
            <person name="Ng V."/>
            <person name="Clum A."/>
            <person name="Steindorff A."/>
            <person name="Ohm R.A."/>
            <person name="Martin F."/>
            <person name="Silar P."/>
            <person name="Natvig D.O."/>
            <person name="Lalanne C."/>
            <person name="Gautier V."/>
            <person name="Ament-Velasquez S.L."/>
            <person name="Kruys A."/>
            <person name="Hutchinson M.I."/>
            <person name="Powell A.J."/>
            <person name="Barry K."/>
            <person name="Miller A.N."/>
            <person name="Grigoriev I.V."/>
            <person name="Debuchy R."/>
            <person name="Gladieux P."/>
            <person name="Hiltunen Thoren M."/>
            <person name="Johannesson H."/>
        </authorList>
    </citation>
    <scope>NUCLEOTIDE SEQUENCE</scope>
    <source>
        <strain evidence="3">CBS 538.74</strain>
    </source>
</reference>
<evidence type="ECO:0000313" key="4">
    <source>
        <dbReference type="Proteomes" id="UP001302745"/>
    </source>
</evidence>
<feature type="region of interest" description="Disordered" evidence="1">
    <location>
        <begin position="72"/>
        <end position="92"/>
    </location>
</feature>
<evidence type="ECO:0000313" key="3">
    <source>
        <dbReference type="EMBL" id="KAK4150638.1"/>
    </source>
</evidence>
<proteinExistence type="predicted"/>
<feature type="domain" description="VOC" evidence="2">
    <location>
        <begin position="213"/>
        <end position="344"/>
    </location>
</feature>
<dbReference type="PANTHER" id="PTHR35006">
    <property type="entry name" value="GLYOXALASE FAMILY PROTEIN (AFU_ORTHOLOGUE AFUA_5G14830)"/>
    <property type="match status" value="1"/>
</dbReference>
<comment type="caution">
    <text evidence="3">The sequence shown here is derived from an EMBL/GenBank/DDBJ whole genome shotgun (WGS) entry which is preliminary data.</text>
</comment>
<dbReference type="EMBL" id="MU857059">
    <property type="protein sequence ID" value="KAK4150638.1"/>
    <property type="molecule type" value="Genomic_DNA"/>
</dbReference>
<accession>A0AAN6ZUE2</accession>
<dbReference type="Proteomes" id="UP001302745">
    <property type="component" value="Unassembled WGS sequence"/>
</dbReference>
<evidence type="ECO:0000256" key="1">
    <source>
        <dbReference type="SAM" id="MobiDB-lite"/>
    </source>
</evidence>
<feature type="compositionally biased region" description="Basic and acidic residues" evidence="1">
    <location>
        <begin position="14"/>
        <end position="24"/>
    </location>
</feature>
<dbReference type="CDD" id="cd07262">
    <property type="entry name" value="VOC_like"/>
    <property type="match status" value="1"/>
</dbReference>
<dbReference type="SUPFAM" id="SSF54593">
    <property type="entry name" value="Glyoxalase/Bleomycin resistance protein/Dihydroxybiphenyl dioxygenase"/>
    <property type="match status" value="1"/>
</dbReference>